<evidence type="ECO:0000313" key="3">
    <source>
        <dbReference type="Proteomes" id="UP000031368"/>
    </source>
</evidence>
<name>A0A0B4X211_9HYPH</name>
<dbReference type="HOGENOM" id="CLU_066192_28_1_5"/>
<dbReference type="AlphaFoldDB" id="A0A0B4X211"/>
<keyword evidence="3" id="KW-1185">Reference proteome</keyword>
<dbReference type="InterPro" id="IPR010982">
    <property type="entry name" value="Lambda_DNA-bd_dom_sf"/>
</dbReference>
<dbReference type="GO" id="GO:0003677">
    <property type="term" value="F:DNA binding"/>
    <property type="evidence" value="ECO:0007669"/>
    <property type="project" value="InterPro"/>
</dbReference>
<dbReference type="Gene3D" id="1.10.260.40">
    <property type="entry name" value="lambda repressor-like DNA-binding domains"/>
    <property type="match status" value="1"/>
</dbReference>
<protein>
    <recommendedName>
        <fullName evidence="4">Helix-turn-helix domain-containing protein</fullName>
    </recommendedName>
</protein>
<dbReference type="SUPFAM" id="SSF47413">
    <property type="entry name" value="lambda repressor-like DNA-binding domains"/>
    <property type="match status" value="1"/>
</dbReference>
<feature type="region of interest" description="Disordered" evidence="1">
    <location>
        <begin position="64"/>
        <end position="97"/>
    </location>
</feature>
<dbReference type="CDD" id="cd00093">
    <property type="entry name" value="HTH_XRE"/>
    <property type="match status" value="1"/>
</dbReference>
<dbReference type="RefSeq" id="WP_039844528.1">
    <property type="nucleotide sequence ID" value="NZ_CP006877.1"/>
</dbReference>
<dbReference type="KEGG" id="rga:RGR602_CH01424"/>
<sequence length="97" mass="9885">MITGMQIRGARAMTGMSIDELAAASGLTPEAIEALEDGDGMGEPGAFLAAKHALEAAGVIFIASGNQDEGGPGVRLRARTSSDDGIRPENLNATNDD</sequence>
<evidence type="ECO:0000313" key="2">
    <source>
        <dbReference type="EMBL" id="AJD40780.1"/>
    </source>
</evidence>
<dbReference type="Proteomes" id="UP000031368">
    <property type="component" value="Chromosome"/>
</dbReference>
<evidence type="ECO:0000256" key="1">
    <source>
        <dbReference type="SAM" id="MobiDB-lite"/>
    </source>
</evidence>
<dbReference type="EMBL" id="CP006877">
    <property type="protein sequence ID" value="AJD40780.1"/>
    <property type="molecule type" value="Genomic_DNA"/>
</dbReference>
<reference evidence="2 3" key="1">
    <citation type="submission" date="2013-11" db="EMBL/GenBank/DDBJ databases">
        <title>Complete genome sequence of Rhizobium gallicum bv. gallicum R602.</title>
        <authorList>
            <person name="Bustos P."/>
            <person name="Santamaria R.I."/>
            <person name="Lozano L."/>
            <person name="Acosta J.L."/>
            <person name="Ormeno-Orrillo E."/>
            <person name="Rogel M.A."/>
            <person name="Romero D."/>
            <person name="Cevallos M.A."/>
            <person name="Martinez-Romero E."/>
            <person name="Gonzalez V."/>
        </authorList>
    </citation>
    <scope>NUCLEOTIDE SEQUENCE [LARGE SCALE GENOMIC DNA]</scope>
    <source>
        <strain evidence="2 3">R602</strain>
    </source>
</reference>
<evidence type="ECO:0008006" key="4">
    <source>
        <dbReference type="Google" id="ProtNLM"/>
    </source>
</evidence>
<accession>A0A0B4X211</accession>
<dbReference type="InterPro" id="IPR001387">
    <property type="entry name" value="Cro/C1-type_HTH"/>
</dbReference>
<organism evidence="2 3">
    <name type="scientific">Rhizobium gallicum bv. gallicum R602sp</name>
    <dbReference type="NCBI Taxonomy" id="1041138"/>
    <lineage>
        <taxon>Bacteria</taxon>
        <taxon>Pseudomonadati</taxon>
        <taxon>Pseudomonadota</taxon>
        <taxon>Alphaproteobacteria</taxon>
        <taxon>Hyphomicrobiales</taxon>
        <taxon>Rhizobiaceae</taxon>
        <taxon>Rhizobium/Agrobacterium group</taxon>
        <taxon>Rhizobium</taxon>
    </lineage>
</organism>
<gene>
    <name evidence="2" type="ORF">RGR602_CH01424</name>
</gene>
<proteinExistence type="predicted"/>